<feature type="compositionally biased region" description="Gly residues" evidence="4">
    <location>
        <begin position="61"/>
        <end position="72"/>
    </location>
</feature>
<keyword evidence="3" id="KW-0472">Membrane</keyword>
<name>A0A517PW17_9PLAN</name>
<reference evidence="7 8" key="1">
    <citation type="submission" date="2019-02" db="EMBL/GenBank/DDBJ databases">
        <title>Deep-cultivation of Planctomycetes and their phenomic and genomic characterization uncovers novel biology.</title>
        <authorList>
            <person name="Wiegand S."/>
            <person name="Jogler M."/>
            <person name="Boedeker C."/>
            <person name="Pinto D."/>
            <person name="Vollmers J."/>
            <person name="Rivas-Marin E."/>
            <person name="Kohn T."/>
            <person name="Peeters S.H."/>
            <person name="Heuer A."/>
            <person name="Rast P."/>
            <person name="Oberbeckmann S."/>
            <person name="Bunk B."/>
            <person name="Jeske O."/>
            <person name="Meyerdierks A."/>
            <person name="Storesund J.E."/>
            <person name="Kallscheuer N."/>
            <person name="Luecker S."/>
            <person name="Lage O.M."/>
            <person name="Pohl T."/>
            <person name="Merkel B.J."/>
            <person name="Hornburger P."/>
            <person name="Mueller R.-W."/>
            <person name="Bruemmer F."/>
            <person name="Labrenz M."/>
            <person name="Spormann A.M."/>
            <person name="Op den Camp H."/>
            <person name="Overmann J."/>
            <person name="Amann R."/>
            <person name="Jetten M.S.M."/>
            <person name="Mascher T."/>
            <person name="Medema M.H."/>
            <person name="Devos D.P."/>
            <person name="Kaster A.-K."/>
            <person name="Ovreas L."/>
            <person name="Rohde M."/>
            <person name="Galperin M.Y."/>
            <person name="Jogler C."/>
        </authorList>
    </citation>
    <scope>NUCLEOTIDE SEQUENCE [LARGE SCALE GENOMIC DNA]</scope>
    <source>
        <strain evidence="7 8">HG66A1</strain>
    </source>
</reference>
<feature type="chain" id="PRO_5021727104" evidence="5">
    <location>
        <begin position="23"/>
        <end position="1254"/>
    </location>
</feature>
<feature type="domain" description="NolW-like" evidence="6">
    <location>
        <begin position="925"/>
        <end position="1016"/>
    </location>
</feature>
<feature type="compositionally biased region" description="Basic and acidic residues" evidence="4">
    <location>
        <begin position="854"/>
        <end position="872"/>
    </location>
</feature>
<evidence type="ECO:0000313" key="7">
    <source>
        <dbReference type="EMBL" id="QDT23573.1"/>
    </source>
</evidence>
<feature type="region of interest" description="Disordered" evidence="4">
    <location>
        <begin position="1058"/>
        <end position="1090"/>
    </location>
</feature>
<feature type="domain" description="NolW-like" evidence="6">
    <location>
        <begin position="615"/>
        <end position="669"/>
    </location>
</feature>
<feature type="compositionally biased region" description="Polar residues" evidence="4">
    <location>
        <begin position="268"/>
        <end position="281"/>
    </location>
</feature>
<feature type="region of interest" description="Disordered" evidence="4">
    <location>
        <begin position="33"/>
        <end position="72"/>
    </location>
</feature>
<evidence type="ECO:0000256" key="5">
    <source>
        <dbReference type="SAM" id="SignalP"/>
    </source>
</evidence>
<feature type="compositionally biased region" description="Basic and acidic residues" evidence="4">
    <location>
        <begin position="38"/>
        <end position="59"/>
    </location>
</feature>
<feature type="region of interest" description="Disordered" evidence="4">
    <location>
        <begin position="215"/>
        <end position="235"/>
    </location>
</feature>
<feature type="region of interest" description="Disordered" evidence="4">
    <location>
        <begin position="1156"/>
        <end position="1254"/>
    </location>
</feature>
<dbReference type="InterPro" id="IPR038591">
    <property type="entry name" value="NolW-like_sf"/>
</dbReference>
<dbReference type="Gene3D" id="3.30.1370.120">
    <property type="match status" value="5"/>
</dbReference>
<feature type="region of interest" description="Disordered" evidence="4">
    <location>
        <begin position="268"/>
        <end position="302"/>
    </location>
</feature>
<feature type="compositionally biased region" description="Low complexity" evidence="4">
    <location>
        <begin position="1217"/>
        <end position="1236"/>
    </location>
</feature>
<organism evidence="7 8">
    <name type="scientific">Gimesia chilikensis</name>
    <dbReference type="NCBI Taxonomy" id="2605989"/>
    <lineage>
        <taxon>Bacteria</taxon>
        <taxon>Pseudomonadati</taxon>
        <taxon>Planctomycetota</taxon>
        <taxon>Planctomycetia</taxon>
        <taxon>Planctomycetales</taxon>
        <taxon>Planctomycetaceae</taxon>
        <taxon>Gimesia</taxon>
    </lineage>
</organism>
<dbReference type="PANTHER" id="PTHR30332">
    <property type="entry name" value="PROBABLE GENERAL SECRETION PATHWAY PROTEIN D"/>
    <property type="match status" value="1"/>
</dbReference>
<feature type="region of interest" description="Disordered" evidence="4">
    <location>
        <begin position="529"/>
        <end position="577"/>
    </location>
</feature>
<proteinExistence type="predicted"/>
<sequence length="1254" mass="136707" precursor="true">MTRKMKFQFFLISVLSVTFVCSDSVHSVLLAQEPSSDSEDRGGFGGRRDRGGFGGDRSRFGGRGGFGGDRGGFRGGFGGGGFSGFRGAIGFMVTREEIQKELQLTEDQIKQLQEAAQSMRPSRESMEPFMNRMRDAQTDEERTKVREEMSASFEKQRTEGEAKLWGLLNEKQSARLKQLQLQENGYRQLTDDETGKQLKLTDDQLAKIKELEEQRSDARRDLGRRATSEEREKVQQEFDQKIEAVLTPDQKSQWKQMLGPVLVTAESTATPGATPSVSSTPGAAPRPRPQIPVEPEGLKPEDRSISFGAKPVAMSENEADEKTVPAKKPGEVGKMSFNFRFAPWGDVLKLFAESAGYTLDLNDVPPGTFNYYDQGSYTPTEALDIINGYLLQKGYVIVRRNQFLVVLNIDNGIPPNLVPIVDASELPQRGQNELMSVSFQLEGVDIDQVAKEVQAILGPQGKSVALKTANSIIVTDIGSNLQRVKKLLEGAIANAGPTDLAFRAFELKFIDSNEAEKIVRSQFGLPSATQNVSASSSSSSSRYYDYRRRSSRDSSPPPQTPTKDSTTQVTADPRTNRLLVTATPAQLKLAEEIIKSIDVDEGNMLAPGGNKPYLRVYSVSSSDSREVTKTLDAMMPGVVVNEDGRNNKIHIVATPKEHQEIEEMIRQLDGEGGSQSVSVINLSKLDPLSATTTLRSLFLRDGNDAPTIEADLLGRRLLIRGTPDQVIQVKALLAQLGEDGTGRAQDDSDRGPIRTIPLGGRDSREIMQLIDKLWSASSGDENPIRIVVPSQESQIRERVLGEDENPTRNRGFRNPSRNISTPLDRPIKQQHRKTDSDQTRFLFTASEQQTETETEAKSEPEKPATESEDKAPEAAADSSKKNPIAVSTNGDNLIITSTDQEALDRLEKMIDALTQAIPPKNQWTVFYLRSADATATAKMLESLFPSSSVSDTSSDSGMFSGISSIGGGLMDATGLSTLGMGPQTLRIIPEARSNALYVTGPPDKVRSVEQMLKVLDASELPDSLRDRSPGIIPVEYASATEVANIVKELYKDYMEAPRQQNNSRGGNPFAAMMGGRGSQNSQNAQPPEAKLAVSVDANANQLLVSANDSLFQEIESLVRELDYSAQMSRKSVRVVTLNNGNSALIQNALTSLLPNVSVSTTGSDSRKKTTEPTPSSSNQSDSSSGSSDRGEEIRRFFEQRMRERMGGASPGGGDSGRGSSSSPFGGRSSRGFRFPGSDGGSRGGSSRFGRNRGR</sequence>
<feature type="region of interest" description="Disordered" evidence="4">
    <location>
        <begin position="738"/>
        <end position="760"/>
    </location>
</feature>
<feature type="signal peptide" evidence="5">
    <location>
        <begin position="1"/>
        <end position="22"/>
    </location>
</feature>
<dbReference type="PANTHER" id="PTHR30332:SF24">
    <property type="entry name" value="SECRETIN GSPD-RELATED"/>
    <property type="match status" value="1"/>
</dbReference>
<feature type="compositionally biased region" description="Basic and acidic residues" evidence="4">
    <location>
        <begin position="1188"/>
        <end position="1205"/>
    </location>
</feature>
<evidence type="ECO:0000256" key="2">
    <source>
        <dbReference type="ARBA" id="ARBA00022729"/>
    </source>
</evidence>
<gene>
    <name evidence="7" type="ORF">HG66A1_53950</name>
</gene>
<dbReference type="Proteomes" id="UP000320421">
    <property type="component" value="Chromosome"/>
</dbReference>
<feature type="region of interest" description="Disordered" evidence="4">
    <location>
        <begin position="795"/>
        <end position="887"/>
    </location>
</feature>
<feature type="compositionally biased region" description="Basic and acidic residues" evidence="4">
    <location>
        <begin position="795"/>
        <end position="807"/>
    </location>
</feature>
<accession>A0A517PW17</accession>
<evidence type="ECO:0000256" key="1">
    <source>
        <dbReference type="ARBA" id="ARBA00004370"/>
    </source>
</evidence>
<evidence type="ECO:0000259" key="6">
    <source>
        <dbReference type="Pfam" id="PF03958"/>
    </source>
</evidence>
<dbReference type="Pfam" id="PF03958">
    <property type="entry name" value="Secretin_N"/>
    <property type="match status" value="4"/>
</dbReference>
<dbReference type="GO" id="GO:0015627">
    <property type="term" value="C:type II protein secretion system complex"/>
    <property type="evidence" value="ECO:0007669"/>
    <property type="project" value="TreeGrafter"/>
</dbReference>
<dbReference type="AlphaFoldDB" id="A0A517PW17"/>
<feature type="compositionally biased region" description="Polar residues" evidence="4">
    <location>
        <begin position="561"/>
        <end position="570"/>
    </location>
</feature>
<dbReference type="InterPro" id="IPR005644">
    <property type="entry name" value="NolW-like"/>
</dbReference>
<keyword evidence="8" id="KW-1185">Reference proteome</keyword>
<feature type="domain" description="NolW-like" evidence="6">
    <location>
        <begin position="503"/>
        <end position="601"/>
    </location>
</feature>
<dbReference type="InterPro" id="IPR050810">
    <property type="entry name" value="Bact_Secretion_Sys_Channel"/>
</dbReference>
<feature type="compositionally biased region" description="Basic and acidic residues" evidence="4">
    <location>
        <begin position="740"/>
        <end position="752"/>
    </location>
</feature>
<comment type="subcellular location">
    <subcellularLocation>
        <location evidence="1">Membrane</location>
    </subcellularLocation>
</comment>
<dbReference type="GO" id="GO:0016020">
    <property type="term" value="C:membrane"/>
    <property type="evidence" value="ECO:0007669"/>
    <property type="project" value="UniProtKB-SubCell"/>
</dbReference>
<dbReference type="GO" id="GO:0009306">
    <property type="term" value="P:protein secretion"/>
    <property type="evidence" value="ECO:0007669"/>
    <property type="project" value="TreeGrafter"/>
</dbReference>
<dbReference type="EMBL" id="CP036266">
    <property type="protein sequence ID" value="QDT23573.1"/>
    <property type="molecule type" value="Genomic_DNA"/>
</dbReference>
<evidence type="ECO:0000256" key="4">
    <source>
        <dbReference type="SAM" id="MobiDB-lite"/>
    </source>
</evidence>
<evidence type="ECO:0000313" key="8">
    <source>
        <dbReference type="Proteomes" id="UP000320421"/>
    </source>
</evidence>
<keyword evidence="2 5" id="KW-0732">Signal</keyword>
<protein>
    <submittedName>
        <fullName evidence="7">Bacterial type II/III secretion system short domain protein</fullName>
    </submittedName>
</protein>
<feature type="domain" description="NolW-like" evidence="6">
    <location>
        <begin position="1031"/>
        <end position="1122"/>
    </location>
</feature>
<feature type="compositionally biased region" description="Low complexity" evidence="4">
    <location>
        <begin position="1175"/>
        <end position="1187"/>
    </location>
</feature>
<evidence type="ECO:0000256" key="3">
    <source>
        <dbReference type="ARBA" id="ARBA00023136"/>
    </source>
</evidence>